<protein>
    <submittedName>
        <fullName evidence="3">Lipocalin family protein</fullName>
    </submittedName>
</protein>
<gene>
    <name evidence="3" type="ORF">QW060_02610</name>
</gene>
<feature type="chain" id="PRO_5045644633" evidence="1">
    <location>
        <begin position="22"/>
        <end position="155"/>
    </location>
</feature>
<evidence type="ECO:0000259" key="2">
    <source>
        <dbReference type="Pfam" id="PF13648"/>
    </source>
</evidence>
<dbReference type="InterPro" id="IPR024311">
    <property type="entry name" value="Lipocalin-like"/>
</dbReference>
<accession>A0ABT8CP94</accession>
<sequence length="155" mass="17251">MKRIFTLLALTTLTFSTFSCSSDDSSPVVVNPPVVKDKLIGKWDLKTFSMEMTAEGQEPQIIEDQSVEGLLVMQYDFKEDNTIDFLIQQGQQAEQSGTGTYTKSGNSVTITLAQTPQTFTLSNLADTKMSLKMTEQVPVNGVTYTTVFSYNFEKM</sequence>
<organism evidence="3 4">
    <name type="scientific">Paenimyroides ceti</name>
    <dbReference type="NCBI Taxonomy" id="395087"/>
    <lineage>
        <taxon>Bacteria</taxon>
        <taxon>Pseudomonadati</taxon>
        <taxon>Bacteroidota</taxon>
        <taxon>Flavobacteriia</taxon>
        <taxon>Flavobacteriales</taxon>
        <taxon>Flavobacteriaceae</taxon>
        <taxon>Paenimyroides</taxon>
    </lineage>
</organism>
<comment type="caution">
    <text evidence="3">The sequence shown here is derived from an EMBL/GenBank/DDBJ whole genome shotgun (WGS) entry which is preliminary data.</text>
</comment>
<dbReference type="Pfam" id="PF13648">
    <property type="entry name" value="Lipocalin_4"/>
    <property type="match status" value="1"/>
</dbReference>
<keyword evidence="4" id="KW-1185">Reference proteome</keyword>
<evidence type="ECO:0000313" key="4">
    <source>
        <dbReference type="Proteomes" id="UP001242368"/>
    </source>
</evidence>
<feature type="signal peptide" evidence="1">
    <location>
        <begin position="1"/>
        <end position="21"/>
    </location>
</feature>
<evidence type="ECO:0000313" key="3">
    <source>
        <dbReference type="EMBL" id="MDN3706019.1"/>
    </source>
</evidence>
<dbReference type="EMBL" id="JAUFQU010000001">
    <property type="protein sequence ID" value="MDN3706019.1"/>
    <property type="molecule type" value="Genomic_DNA"/>
</dbReference>
<name>A0ABT8CP94_9FLAO</name>
<proteinExistence type="predicted"/>
<reference evidence="4" key="1">
    <citation type="journal article" date="2019" name="Int. J. Syst. Evol. Microbiol.">
        <title>The Global Catalogue of Microorganisms (GCM) 10K type strain sequencing project: providing services to taxonomists for standard genome sequencing and annotation.</title>
        <authorList>
            <consortium name="The Broad Institute Genomics Platform"/>
            <consortium name="The Broad Institute Genome Sequencing Center for Infectious Disease"/>
            <person name="Wu L."/>
            <person name="Ma J."/>
        </authorList>
    </citation>
    <scope>NUCLEOTIDE SEQUENCE [LARGE SCALE GENOMIC DNA]</scope>
    <source>
        <strain evidence="4">CECT 7184</strain>
    </source>
</reference>
<keyword evidence="1" id="KW-0732">Signal</keyword>
<dbReference type="Proteomes" id="UP001242368">
    <property type="component" value="Unassembled WGS sequence"/>
</dbReference>
<evidence type="ECO:0000256" key="1">
    <source>
        <dbReference type="SAM" id="SignalP"/>
    </source>
</evidence>
<dbReference type="RefSeq" id="WP_290362156.1">
    <property type="nucleotide sequence ID" value="NZ_JAUFQU010000001.1"/>
</dbReference>
<feature type="domain" description="Lipocalin-like" evidence="2">
    <location>
        <begin position="39"/>
        <end position="131"/>
    </location>
</feature>
<dbReference type="PROSITE" id="PS51257">
    <property type="entry name" value="PROKAR_LIPOPROTEIN"/>
    <property type="match status" value="1"/>
</dbReference>